<evidence type="ECO:0000313" key="4">
    <source>
        <dbReference type="Proteomes" id="UP000267821"/>
    </source>
</evidence>
<evidence type="ECO:0000259" key="2">
    <source>
        <dbReference type="Pfam" id="PF16761"/>
    </source>
</evidence>
<dbReference type="OrthoDB" id="2421327at2759"/>
<dbReference type="STRING" id="1051890.A0A3N4LI34"/>
<dbReference type="InterPro" id="IPR038986">
    <property type="entry name" value="Clr2"/>
</dbReference>
<name>A0A3N4LI34_9PEZI</name>
<dbReference type="InParanoid" id="A0A3N4LI34"/>
<evidence type="ECO:0000256" key="1">
    <source>
        <dbReference type="SAM" id="MobiDB-lite"/>
    </source>
</evidence>
<dbReference type="GO" id="GO:0033553">
    <property type="term" value="C:rDNA heterochromatin"/>
    <property type="evidence" value="ECO:0007669"/>
    <property type="project" value="TreeGrafter"/>
</dbReference>
<reference evidence="3 4" key="1">
    <citation type="journal article" date="2018" name="Nat. Ecol. Evol.">
        <title>Pezizomycetes genomes reveal the molecular basis of ectomycorrhizal truffle lifestyle.</title>
        <authorList>
            <person name="Murat C."/>
            <person name="Payen T."/>
            <person name="Noel B."/>
            <person name="Kuo A."/>
            <person name="Morin E."/>
            <person name="Chen J."/>
            <person name="Kohler A."/>
            <person name="Krizsan K."/>
            <person name="Balestrini R."/>
            <person name="Da Silva C."/>
            <person name="Montanini B."/>
            <person name="Hainaut M."/>
            <person name="Levati E."/>
            <person name="Barry K.W."/>
            <person name="Belfiori B."/>
            <person name="Cichocki N."/>
            <person name="Clum A."/>
            <person name="Dockter R.B."/>
            <person name="Fauchery L."/>
            <person name="Guy J."/>
            <person name="Iotti M."/>
            <person name="Le Tacon F."/>
            <person name="Lindquist E.A."/>
            <person name="Lipzen A."/>
            <person name="Malagnac F."/>
            <person name="Mello A."/>
            <person name="Molinier V."/>
            <person name="Miyauchi S."/>
            <person name="Poulain J."/>
            <person name="Riccioni C."/>
            <person name="Rubini A."/>
            <person name="Sitrit Y."/>
            <person name="Splivallo R."/>
            <person name="Traeger S."/>
            <person name="Wang M."/>
            <person name="Zifcakova L."/>
            <person name="Wipf D."/>
            <person name="Zambonelli A."/>
            <person name="Paolocci F."/>
            <person name="Nowrousian M."/>
            <person name="Ottonello S."/>
            <person name="Baldrian P."/>
            <person name="Spatafora J.W."/>
            <person name="Henrissat B."/>
            <person name="Nagy L.G."/>
            <person name="Aury J.M."/>
            <person name="Wincker P."/>
            <person name="Grigoriev I.V."/>
            <person name="Bonfante P."/>
            <person name="Martin F.M."/>
        </authorList>
    </citation>
    <scope>NUCLEOTIDE SEQUENCE [LARGE SCALE GENOMIC DNA]</scope>
    <source>
        <strain evidence="3 4">ATCC MYA-4762</strain>
    </source>
</reference>
<feature type="region of interest" description="Disordered" evidence="1">
    <location>
        <begin position="331"/>
        <end position="353"/>
    </location>
</feature>
<feature type="region of interest" description="Disordered" evidence="1">
    <location>
        <begin position="1"/>
        <end position="112"/>
    </location>
</feature>
<feature type="compositionally biased region" description="Low complexity" evidence="1">
    <location>
        <begin position="1"/>
        <end position="30"/>
    </location>
</feature>
<protein>
    <recommendedName>
        <fullName evidence="2">Cryptic loci regulator 2 N-terminal domain-containing protein</fullName>
    </recommendedName>
</protein>
<dbReference type="PANTHER" id="PTHR38046:SF1">
    <property type="entry name" value="CRYPTIC LOCI REGULATOR 2"/>
    <property type="match status" value="1"/>
</dbReference>
<feature type="compositionally biased region" description="Polar residues" evidence="1">
    <location>
        <begin position="69"/>
        <end position="112"/>
    </location>
</feature>
<accession>A0A3N4LI34</accession>
<evidence type="ECO:0000313" key="3">
    <source>
        <dbReference type="EMBL" id="RPB21119.1"/>
    </source>
</evidence>
<keyword evidence="4" id="KW-1185">Reference proteome</keyword>
<feature type="region of interest" description="Disordered" evidence="1">
    <location>
        <begin position="287"/>
        <end position="311"/>
    </location>
</feature>
<dbReference type="Proteomes" id="UP000267821">
    <property type="component" value="Unassembled WGS sequence"/>
</dbReference>
<proteinExistence type="predicted"/>
<organism evidence="3 4">
    <name type="scientific">Terfezia boudieri ATCC MYA-4762</name>
    <dbReference type="NCBI Taxonomy" id="1051890"/>
    <lineage>
        <taxon>Eukaryota</taxon>
        <taxon>Fungi</taxon>
        <taxon>Dikarya</taxon>
        <taxon>Ascomycota</taxon>
        <taxon>Pezizomycotina</taxon>
        <taxon>Pezizomycetes</taxon>
        <taxon>Pezizales</taxon>
        <taxon>Pezizaceae</taxon>
        <taxon>Terfezia</taxon>
    </lineage>
</organism>
<dbReference type="GO" id="GO:0031934">
    <property type="term" value="C:mating-type region heterochromatin"/>
    <property type="evidence" value="ECO:0007669"/>
    <property type="project" value="TreeGrafter"/>
</dbReference>
<feature type="domain" description="Cryptic loci regulator 2 N-terminal" evidence="2">
    <location>
        <begin position="213"/>
        <end position="283"/>
    </location>
</feature>
<dbReference type="InterPro" id="IPR031915">
    <property type="entry name" value="Clr2_N"/>
</dbReference>
<dbReference type="PANTHER" id="PTHR38046">
    <property type="entry name" value="CRYPTIC LOCI REGULATOR 2"/>
    <property type="match status" value="1"/>
</dbReference>
<dbReference type="AlphaFoldDB" id="A0A3N4LI34"/>
<dbReference type="GO" id="GO:0070824">
    <property type="term" value="C:SHREC complex"/>
    <property type="evidence" value="ECO:0007669"/>
    <property type="project" value="InterPro"/>
</dbReference>
<dbReference type="EMBL" id="ML121563">
    <property type="protein sequence ID" value="RPB21119.1"/>
    <property type="molecule type" value="Genomic_DNA"/>
</dbReference>
<gene>
    <name evidence="3" type="ORF">L211DRAFT_851717</name>
</gene>
<dbReference type="Pfam" id="PF16761">
    <property type="entry name" value="Clr2_transil"/>
    <property type="match status" value="1"/>
</dbReference>
<sequence>MVVTRQQSSLLRNQNQQPTTNASATASTKAKAAKRQPSARSRKHRQKPTTRTNLTETAETITVKPPSSLRINNQVQQPERNNQVQQPETNNQVGQPETNTNTSRDRNTGTLNDFNPFSLQVLQRMDLSNQTLINVLYSDGQAEIPSATGPGMTPNRPPADMIKHPDEDVKDTMVYYKPCKPNSNTHTFWRIELGTQLFAQMEPEKFNASPSLYCLQALPEGYALLDLYSHSKAGDKPTIRTYLFGHPNGPNDQYESPQEFLAHLMWLAADRYHKKENCGCVICKGSGQLDKRPPTPPPQVASGAEAALEPPLSRRDAAVTAMAALQLLQQQQVPERETVTKAIPSATSTPTPQ</sequence>
<dbReference type="GO" id="GO:0030466">
    <property type="term" value="P:silent mating-type cassette heterochromatin formation"/>
    <property type="evidence" value="ECO:0007669"/>
    <property type="project" value="TreeGrafter"/>
</dbReference>
<feature type="compositionally biased region" description="Low complexity" evidence="1">
    <location>
        <begin position="49"/>
        <end position="62"/>
    </location>
</feature>